<dbReference type="SUPFAM" id="SSF54909">
    <property type="entry name" value="Dimeric alpha+beta barrel"/>
    <property type="match status" value="1"/>
</dbReference>
<dbReference type="GO" id="GO:0043565">
    <property type="term" value="F:sequence-specific DNA binding"/>
    <property type="evidence" value="ECO:0007669"/>
    <property type="project" value="InterPro"/>
</dbReference>
<proteinExistence type="predicted"/>
<dbReference type="CDD" id="cd00090">
    <property type="entry name" value="HTH_ARSR"/>
    <property type="match status" value="1"/>
</dbReference>
<name>A0A506U649_9HYPH</name>
<keyword evidence="6" id="KW-1185">Reference proteome</keyword>
<dbReference type="PANTHER" id="PTHR30154:SF46">
    <property type="entry name" value="TRANSCRIPTIONAL REGULATORY PROTEIN"/>
    <property type="match status" value="1"/>
</dbReference>
<dbReference type="EMBL" id="VHLG01000008">
    <property type="protein sequence ID" value="TPW29833.1"/>
    <property type="molecule type" value="Genomic_DNA"/>
</dbReference>
<keyword evidence="3" id="KW-0804">Transcription</keyword>
<dbReference type="PROSITE" id="PS50956">
    <property type="entry name" value="HTH_ASNC_2"/>
    <property type="match status" value="1"/>
</dbReference>
<dbReference type="GO" id="GO:0005829">
    <property type="term" value="C:cytosol"/>
    <property type="evidence" value="ECO:0007669"/>
    <property type="project" value="TreeGrafter"/>
</dbReference>
<evidence type="ECO:0000256" key="2">
    <source>
        <dbReference type="ARBA" id="ARBA00023125"/>
    </source>
</evidence>
<dbReference type="SUPFAM" id="SSF46785">
    <property type="entry name" value="Winged helix' DNA-binding domain"/>
    <property type="match status" value="1"/>
</dbReference>
<dbReference type="InterPro" id="IPR000485">
    <property type="entry name" value="AsnC-type_HTH_dom"/>
</dbReference>
<dbReference type="Proteomes" id="UP000318801">
    <property type="component" value="Unassembled WGS sequence"/>
</dbReference>
<dbReference type="SMART" id="SM00344">
    <property type="entry name" value="HTH_ASNC"/>
    <property type="match status" value="1"/>
</dbReference>
<dbReference type="AlphaFoldDB" id="A0A506U649"/>
<evidence type="ECO:0000256" key="1">
    <source>
        <dbReference type="ARBA" id="ARBA00023015"/>
    </source>
</evidence>
<dbReference type="InterPro" id="IPR036388">
    <property type="entry name" value="WH-like_DNA-bd_sf"/>
</dbReference>
<dbReference type="OrthoDB" id="8085200at2"/>
<organism evidence="5 6">
    <name type="scientific">Martelella alba</name>
    <dbReference type="NCBI Taxonomy" id="2590451"/>
    <lineage>
        <taxon>Bacteria</taxon>
        <taxon>Pseudomonadati</taxon>
        <taxon>Pseudomonadota</taxon>
        <taxon>Alphaproteobacteria</taxon>
        <taxon>Hyphomicrobiales</taxon>
        <taxon>Aurantimonadaceae</taxon>
        <taxon>Martelella</taxon>
    </lineage>
</organism>
<evidence type="ECO:0000256" key="3">
    <source>
        <dbReference type="ARBA" id="ARBA00023163"/>
    </source>
</evidence>
<comment type="caution">
    <text evidence="5">The sequence shown here is derived from an EMBL/GenBank/DDBJ whole genome shotgun (WGS) entry which is preliminary data.</text>
</comment>
<feature type="domain" description="HTH asnC-type" evidence="4">
    <location>
        <begin position="29"/>
        <end position="90"/>
    </location>
</feature>
<dbReference type="Pfam" id="PF01037">
    <property type="entry name" value="AsnC_trans_reg"/>
    <property type="match status" value="1"/>
</dbReference>
<dbReference type="Pfam" id="PF13412">
    <property type="entry name" value="HTH_24"/>
    <property type="match status" value="1"/>
</dbReference>
<evidence type="ECO:0000313" key="5">
    <source>
        <dbReference type="EMBL" id="TPW29833.1"/>
    </source>
</evidence>
<accession>A0A506U649</accession>
<dbReference type="PANTHER" id="PTHR30154">
    <property type="entry name" value="LEUCINE-RESPONSIVE REGULATORY PROTEIN"/>
    <property type="match status" value="1"/>
</dbReference>
<gene>
    <name evidence="5" type="ORF">FJU08_13220</name>
</gene>
<protein>
    <submittedName>
        <fullName evidence="5">Lrp/AsnC family transcriptional regulator</fullName>
    </submittedName>
</protein>
<dbReference type="Gene3D" id="3.30.70.920">
    <property type="match status" value="1"/>
</dbReference>
<dbReference type="GO" id="GO:0043200">
    <property type="term" value="P:response to amino acid"/>
    <property type="evidence" value="ECO:0007669"/>
    <property type="project" value="TreeGrafter"/>
</dbReference>
<dbReference type="InterPro" id="IPR019888">
    <property type="entry name" value="Tscrpt_reg_AsnC-like"/>
</dbReference>
<dbReference type="InterPro" id="IPR011991">
    <property type="entry name" value="ArsR-like_HTH"/>
</dbReference>
<dbReference type="InterPro" id="IPR036390">
    <property type="entry name" value="WH_DNA-bd_sf"/>
</dbReference>
<dbReference type="Gene3D" id="1.10.10.10">
    <property type="entry name" value="Winged helix-like DNA-binding domain superfamily/Winged helix DNA-binding domain"/>
    <property type="match status" value="1"/>
</dbReference>
<dbReference type="InterPro" id="IPR011008">
    <property type="entry name" value="Dimeric_a/b-barrel"/>
</dbReference>
<evidence type="ECO:0000259" key="4">
    <source>
        <dbReference type="PROSITE" id="PS50956"/>
    </source>
</evidence>
<dbReference type="GO" id="GO:0006355">
    <property type="term" value="P:regulation of DNA-templated transcription"/>
    <property type="evidence" value="ECO:0007669"/>
    <property type="project" value="UniProtKB-ARBA"/>
</dbReference>
<reference evidence="5 6" key="1">
    <citation type="submission" date="2019-06" db="EMBL/GenBank/DDBJ databases">
        <authorList>
            <person name="Li M."/>
        </authorList>
    </citation>
    <scope>NUCLEOTIDE SEQUENCE [LARGE SCALE GENOMIC DNA]</scope>
    <source>
        <strain evidence="5 6">BGMRC2036</strain>
    </source>
</reference>
<evidence type="ECO:0000313" key="6">
    <source>
        <dbReference type="Proteomes" id="UP000318801"/>
    </source>
</evidence>
<keyword evidence="1" id="KW-0805">Transcription regulation</keyword>
<dbReference type="InterPro" id="IPR019887">
    <property type="entry name" value="Tscrpt_reg_AsnC/Lrp_C"/>
</dbReference>
<sequence length="179" mass="19928">MPQRVALATKSYIIAYKLIFSKECLVLELDEIDHAILKALQRNGRITNAELAETVGLSPSACSRRLDILEKNSVIESYTAKISADALGYKMVAIVHISLSGQFARTLAEFEDAVISCPNVLACYMVSGQYDYILRVAAKDLKDYERIHRDWLSALPHVAQINSSFALRPVIERVNVGID</sequence>
<keyword evidence="2" id="KW-0238">DNA-binding</keyword>
<dbReference type="PRINTS" id="PR00033">
    <property type="entry name" value="HTHASNC"/>
</dbReference>